<dbReference type="EMBL" id="JXOJ01000010">
    <property type="protein sequence ID" value="KLK87161.1"/>
    <property type="molecule type" value="Genomic_DNA"/>
</dbReference>
<keyword evidence="1" id="KW-0472">Membrane</keyword>
<sequence length="83" mass="8938">SHTGTPPDVLSLLVLAVSTDLVVSGDISVTSVVLMLARAVGFIVVAGAVGYFGIRKVIERMDATPLARKYPEFVFIFAMMRRP</sequence>
<organism evidence="2 3">
    <name type="scientific">Methanoculleus sediminis</name>
    <dbReference type="NCBI Taxonomy" id="1550566"/>
    <lineage>
        <taxon>Archaea</taxon>
        <taxon>Methanobacteriati</taxon>
        <taxon>Methanobacteriota</taxon>
        <taxon>Stenosarchaea group</taxon>
        <taxon>Methanomicrobia</taxon>
        <taxon>Methanomicrobiales</taxon>
        <taxon>Methanomicrobiaceae</taxon>
        <taxon>Methanoculleus</taxon>
    </lineage>
</organism>
<keyword evidence="1" id="KW-0812">Transmembrane</keyword>
<accession>A0A0H1QWX8</accession>
<dbReference type="STRING" id="1550566.SZ63_12280"/>
<feature type="transmembrane region" description="Helical" evidence="1">
    <location>
        <begin position="35"/>
        <end position="54"/>
    </location>
</feature>
<reference evidence="2 3" key="1">
    <citation type="journal article" date="2015" name="Int. J. Syst. Evol. Microbiol.">
        <title>Methanoculleus sediminis sp. nov., a methanogen from sediments near a submarine mud volcano.</title>
        <authorList>
            <person name="Chen S.C."/>
            <person name="Chen M.F."/>
            <person name="Lai M.C."/>
            <person name="Weng C.Y."/>
            <person name="Wu S.Y."/>
            <person name="Lin S."/>
            <person name="Yang T.F."/>
            <person name="Chen P.C."/>
        </authorList>
    </citation>
    <scope>NUCLEOTIDE SEQUENCE [LARGE SCALE GENOMIC DNA]</scope>
    <source>
        <strain evidence="2 3">S3Fa</strain>
    </source>
</reference>
<evidence type="ECO:0000313" key="3">
    <source>
        <dbReference type="Proteomes" id="UP000035301"/>
    </source>
</evidence>
<evidence type="ECO:0000313" key="2">
    <source>
        <dbReference type="EMBL" id="KLK87161.1"/>
    </source>
</evidence>
<protein>
    <submittedName>
        <fullName evidence="2">Sodium:proton exchanger</fullName>
    </submittedName>
</protein>
<proteinExistence type="predicted"/>
<gene>
    <name evidence="2" type="ORF">SZ63_12280</name>
</gene>
<dbReference type="PATRIC" id="fig|1550566.3.peg.599"/>
<evidence type="ECO:0000256" key="1">
    <source>
        <dbReference type="SAM" id="Phobius"/>
    </source>
</evidence>
<keyword evidence="3" id="KW-1185">Reference proteome</keyword>
<feature type="non-terminal residue" evidence="2">
    <location>
        <position position="1"/>
    </location>
</feature>
<name>A0A0H1QWX8_9EURY</name>
<dbReference type="Proteomes" id="UP000035301">
    <property type="component" value="Unassembled WGS sequence"/>
</dbReference>
<dbReference type="AlphaFoldDB" id="A0A0H1QWX8"/>
<comment type="caution">
    <text evidence="2">The sequence shown here is derived from an EMBL/GenBank/DDBJ whole genome shotgun (WGS) entry which is preliminary data.</text>
</comment>
<keyword evidence="1" id="KW-1133">Transmembrane helix</keyword>